<dbReference type="Proteomes" id="UP000256514">
    <property type="component" value="Unassembled WGS sequence"/>
</dbReference>
<protein>
    <recommendedName>
        <fullName evidence="4">Tetratricopeptide repeat-like domain-containing protein</fullName>
    </recommendedName>
</protein>
<evidence type="ECO:0008006" key="4">
    <source>
        <dbReference type="Google" id="ProtNLM"/>
    </source>
</evidence>
<reference evidence="2 3" key="1">
    <citation type="submission" date="2018-04" db="EMBL/GenBank/DDBJ databases">
        <title>Novel Campyloabacter and Helicobacter Species and Strains.</title>
        <authorList>
            <person name="Mannion A.J."/>
            <person name="Shen Z."/>
            <person name="Fox J.G."/>
        </authorList>
    </citation>
    <scope>NUCLEOTIDE SEQUENCE [LARGE SCALE GENOMIC DNA]</scope>
    <source>
        <strain evidence="2 3">MIT 12-6600</strain>
    </source>
</reference>
<evidence type="ECO:0000313" key="2">
    <source>
        <dbReference type="EMBL" id="RDU67275.1"/>
    </source>
</evidence>
<evidence type="ECO:0000313" key="3">
    <source>
        <dbReference type="Proteomes" id="UP000256514"/>
    </source>
</evidence>
<keyword evidence="1" id="KW-0812">Transmembrane</keyword>
<dbReference type="RefSeq" id="WP_115570996.1">
    <property type="nucleotide sequence ID" value="NZ_NXLT01000003.1"/>
</dbReference>
<organism evidence="2 3">
    <name type="scientific">Helicobacter equorum</name>
    <dbReference type="NCBI Taxonomy" id="361872"/>
    <lineage>
        <taxon>Bacteria</taxon>
        <taxon>Pseudomonadati</taxon>
        <taxon>Campylobacterota</taxon>
        <taxon>Epsilonproteobacteria</taxon>
        <taxon>Campylobacterales</taxon>
        <taxon>Helicobacteraceae</taxon>
        <taxon>Helicobacter</taxon>
    </lineage>
</organism>
<keyword evidence="1" id="KW-1133">Transmembrane helix</keyword>
<keyword evidence="1" id="KW-0472">Membrane</keyword>
<dbReference type="AlphaFoldDB" id="A0A3D8IQU2"/>
<comment type="caution">
    <text evidence="2">The sequence shown here is derived from an EMBL/GenBank/DDBJ whole genome shotgun (WGS) entry which is preliminary data.</text>
</comment>
<proteinExistence type="predicted"/>
<evidence type="ECO:0000256" key="1">
    <source>
        <dbReference type="SAM" id="Phobius"/>
    </source>
</evidence>
<dbReference type="OrthoDB" id="5334020at2"/>
<accession>A0A3D8IQU2</accession>
<gene>
    <name evidence="2" type="ORF">CQA54_04695</name>
</gene>
<sequence length="204" mass="23756">MSVKNDLAHIKDEFNKDGQILENAFRFEIFLRRYKKTLITLLVLIIAWAVYLGVDSYLTQQRHIQANEAYTELLSGEQTPELLEKLEKNSPILYDFYVYTHNPSQEALKKLMDSDNELIAHIATYRDITHTLDSLLEESNQDTINEVLANLPPLKDKTLQQWLILQEAAILLQKGYTQEAKDKLMLLDENSEFARIGESLRHYK</sequence>
<keyword evidence="3" id="KW-1185">Reference proteome</keyword>
<feature type="transmembrane region" description="Helical" evidence="1">
    <location>
        <begin position="37"/>
        <end position="54"/>
    </location>
</feature>
<name>A0A3D8IQU2_9HELI</name>
<dbReference type="EMBL" id="NXLT01000003">
    <property type="protein sequence ID" value="RDU67275.1"/>
    <property type="molecule type" value="Genomic_DNA"/>
</dbReference>